<dbReference type="KEGG" id="bsto:C0V70_06485"/>
<reference evidence="1 2" key="1">
    <citation type="submission" date="2018-01" db="EMBL/GenBank/DDBJ databases">
        <title>Complete genome sequence of Bacteriovorax stolpii DSM12778.</title>
        <authorList>
            <person name="Tang B."/>
            <person name="Chang J."/>
        </authorList>
    </citation>
    <scope>NUCLEOTIDE SEQUENCE [LARGE SCALE GENOMIC DNA]</scope>
    <source>
        <strain evidence="1 2">DSM 12778</strain>
    </source>
</reference>
<dbReference type="AlphaFoldDB" id="A0A2K9NSN7"/>
<dbReference type="Proteomes" id="UP000235584">
    <property type="component" value="Chromosome"/>
</dbReference>
<sequence>MYGSSFHLEQSINTNRMMKTSSSSSEKNWIAVIFAFLLIALSTSSFAGPSQPRLPGGNGNVRGR</sequence>
<gene>
    <name evidence="1" type="ORF">C0V70_06485</name>
</gene>
<accession>A0A2K9NSN7</accession>
<keyword evidence="2" id="KW-1185">Reference proteome</keyword>
<evidence type="ECO:0000313" key="1">
    <source>
        <dbReference type="EMBL" id="AUN97764.1"/>
    </source>
</evidence>
<dbReference type="RefSeq" id="WP_102243057.1">
    <property type="nucleotide sequence ID" value="NZ_CP025704.1"/>
</dbReference>
<name>A0A2K9NSN7_BACTC</name>
<dbReference type="EMBL" id="CP025704">
    <property type="protein sequence ID" value="AUN97764.1"/>
    <property type="molecule type" value="Genomic_DNA"/>
</dbReference>
<organism evidence="1 2">
    <name type="scientific">Bacteriovorax stolpii</name>
    <name type="common">Bdellovibrio stolpii</name>
    <dbReference type="NCBI Taxonomy" id="960"/>
    <lineage>
        <taxon>Bacteria</taxon>
        <taxon>Pseudomonadati</taxon>
        <taxon>Bdellovibrionota</taxon>
        <taxon>Bacteriovoracia</taxon>
        <taxon>Bacteriovoracales</taxon>
        <taxon>Bacteriovoracaceae</taxon>
        <taxon>Bacteriovorax</taxon>
    </lineage>
</organism>
<protein>
    <submittedName>
        <fullName evidence="1">Uncharacterized protein</fullName>
    </submittedName>
</protein>
<proteinExistence type="predicted"/>
<evidence type="ECO:0000313" key="2">
    <source>
        <dbReference type="Proteomes" id="UP000235584"/>
    </source>
</evidence>